<accession>A0A285PIN7</accession>
<evidence type="ECO:0000313" key="4">
    <source>
        <dbReference type="Proteomes" id="UP000219439"/>
    </source>
</evidence>
<dbReference type="InterPro" id="IPR036265">
    <property type="entry name" value="HIT-like_sf"/>
</dbReference>
<organism evidence="3 4">
    <name type="scientific">Cohaesibacter gelatinilyticus</name>
    <dbReference type="NCBI Taxonomy" id="372072"/>
    <lineage>
        <taxon>Bacteria</taxon>
        <taxon>Pseudomonadati</taxon>
        <taxon>Pseudomonadota</taxon>
        <taxon>Alphaproteobacteria</taxon>
        <taxon>Hyphomicrobiales</taxon>
        <taxon>Cohaesibacteraceae</taxon>
    </lineage>
</organism>
<dbReference type="EMBL" id="OBEL01000010">
    <property type="protein sequence ID" value="SNZ21584.1"/>
    <property type="molecule type" value="Genomic_DNA"/>
</dbReference>
<dbReference type="InterPro" id="IPR011146">
    <property type="entry name" value="HIT-like"/>
</dbReference>
<keyword evidence="3" id="KW-0378">Hydrolase</keyword>
<dbReference type="PIRSF" id="PIRSF000714">
    <property type="entry name" value="HIT"/>
    <property type="match status" value="1"/>
</dbReference>
<dbReference type="Gene3D" id="3.30.428.10">
    <property type="entry name" value="HIT-like"/>
    <property type="match status" value="1"/>
</dbReference>
<gene>
    <name evidence="3" type="ORF">SAMN06265368_4707</name>
</gene>
<dbReference type="AlphaFoldDB" id="A0A285PIN7"/>
<dbReference type="SUPFAM" id="SSF54197">
    <property type="entry name" value="HIT-like"/>
    <property type="match status" value="1"/>
</dbReference>
<name>A0A285PIN7_9HYPH</name>
<dbReference type="PROSITE" id="PS51084">
    <property type="entry name" value="HIT_2"/>
    <property type="match status" value="1"/>
</dbReference>
<dbReference type="Pfam" id="PF01230">
    <property type="entry name" value="HIT"/>
    <property type="match status" value="1"/>
</dbReference>
<dbReference type="RefSeq" id="WP_097156040.1">
    <property type="nucleotide sequence ID" value="NZ_OBEL01000010.1"/>
</dbReference>
<dbReference type="OrthoDB" id="9799145at2"/>
<dbReference type="InterPro" id="IPR026026">
    <property type="entry name" value="HIT_Hint"/>
</dbReference>
<dbReference type="GO" id="GO:0016787">
    <property type="term" value="F:hydrolase activity"/>
    <property type="evidence" value="ECO:0007669"/>
    <property type="project" value="UniProtKB-KW"/>
</dbReference>
<sequence>MSDFVLDTRLEADTFPLCELELCTVRLAKDANYPWLIMIPKVAGIAELIDLCGQDQHRLTDEIARISTALQSVTQCDKLNVAALGNMVRQLHIHVIARYETDAAWPGPIWGVNPAADYETDKADELIEKIKNALG</sequence>
<comment type="caution">
    <text evidence="1">Lacks conserved residue(s) required for the propagation of feature annotation.</text>
</comment>
<protein>
    <submittedName>
        <fullName evidence="3">Diadenosine tetraphosphate (Ap4A) hydrolase</fullName>
    </submittedName>
</protein>
<dbReference type="Proteomes" id="UP000219439">
    <property type="component" value="Unassembled WGS sequence"/>
</dbReference>
<reference evidence="3 4" key="1">
    <citation type="submission" date="2017-09" db="EMBL/GenBank/DDBJ databases">
        <authorList>
            <person name="Ehlers B."/>
            <person name="Leendertz F.H."/>
        </authorList>
    </citation>
    <scope>NUCLEOTIDE SEQUENCE [LARGE SCALE GENOMIC DNA]</scope>
    <source>
        <strain evidence="3 4">DSM 18289</strain>
    </source>
</reference>
<proteinExistence type="predicted"/>
<feature type="domain" description="HIT" evidence="2">
    <location>
        <begin position="3"/>
        <end position="105"/>
    </location>
</feature>
<evidence type="ECO:0000313" key="3">
    <source>
        <dbReference type="EMBL" id="SNZ21584.1"/>
    </source>
</evidence>
<evidence type="ECO:0000259" key="2">
    <source>
        <dbReference type="PROSITE" id="PS51084"/>
    </source>
</evidence>
<keyword evidence="4" id="KW-1185">Reference proteome</keyword>
<evidence type="ECO:0000256" key="1">
    <source>
        <dbReference type="PROSITE-ProRule" id="PRU00464"/>
    </source>
</evidence>